<keyword evidence="6 10" id="KW-0479">Metal-binding</keyword>
<protein>
    <recommendedName>
        <fullName evidence="10">Phosphoheptose isomerase</fullName>
        <ecNumber evidence="10">5.3.1.28</ecNumber>
    </recommendedName>
    <alternativeName>
        <fullName evidence="10">Sedoheptulose 7-phosphate isomerase</fullName>
    </alternativeName>
</protein>
<evidence type="ECO:0000256" key="9">
    <source>
        <dbReference type="ARBA" id="ARBA00023277"/>
    </source>
</evidence>
<organism evidence="12 13">
    <name type="scientific">Paramagnetospirillum magnetotacticum MS-1</name>
    <dbReference type="NCBI Taxonomy" id="272627"/>
    <lineage>
        <taxon>Bacteria</taxon>
        <taxon>Pseudomonadati</taxon>
        <taxon>Pseudomonadota</taxon>
        <taxon>Alphaproteobacteria</taxon>
        <taxon>Rhodospirillales</taxon>
        <taxon>Magnetospirillaceae</taxon>
        <taxon>Paramagnetospirillum</taxon>
    </lineage>
</organism>
<feature type="binding site" evidence="10">
    <location>
        <position position="124"/>
    </location>
    <ligand>
        <name>substrate</name>
    </ligand>
</feature>
<sequence>MKYAAFLDHQIAEHAETLAVTGAAVREPFQRLVQACVESLAAGGKILFFGNGGSAADAQHLAAELVIRYRYNRKALAALALTTDTSTLTACANDFSYEEIFSRQIEALGRPGDVAIGITTSGNSPNVLTALAVARDMGLVAAGFSGRDGGKMVGLADPLLIVPSNVTARVQEMHILIGHALCDQVEAVAAPRSE</sequence>
<keyword evidence="13" id="KW-1185">Reference proteome</keyword>
<dbReference type="Pfam" id="PF13580">
    <property type="entry name" value="SIS_2"/>
    <property type="match status" value="1"/>
</dbReference>
<dbReference type="PROSITE" id="PS51464">
    <property type="entry name" value="SIS"/>
    <property type="match status" value="1"/>
</dbReference>
<dbReference type="OrthoDB" id="9810929at2"/>
<dbReference type="InterPro" id="IPR004515">
    <property type="entry name" value="Phosphoheptose_Isoase"/>
</dbReference>
<feature type="binding site" evidence="10">
    <location>
        <position position="171"/>
    </location>
    <ligand>
        <name>substrate</name>
    </ligand>
</feature>
<evidence type="ECO:0000256" key="7">
    <source>
        <dbReference type="ARBA" id="ARBA00022833"/>
    </source>
</evidence>
<keyword evidence="8 10" id="KW-0413">Isomerase</keyword>
<dbReference type="AlphaFoldDB" id="A0A0C2YDQ0"/>
<evidence type="ECO:0000256" key="1">
    <source>
        <dbReference type="ARBA" id="ARBA00000348"/>
    </source>
</evidence>
<evidence type="ECO:0000256" key="6">
    <source>
        <dbReference type="ARBA" id="ARBA00022723"/>
    </source>
</evidence>
<keyword evidence="7 10" id="KW-0862">Zinc</keyword>
<dbReference type="STRING" id="272627.CCC_00895"/>
<dbReference type="PANTHER" id="PTHR30390:SF6">
    <property type="entry name" value="DNAA INITIATOR-ASSOCIATING PROTEIN DIAA"/>
    <property type="match status" value="1"/>
</dbReference>
<dbReference type="InterPro" id="IPR046348">
    <property type="entry name" value="SIS_dom_sf"/>
</dbReference>
<dbReference type="InterPro" id="IPR050099">
    <property type="entry name" value="SIS_GmhA/DiaA_subfam"/>
</dbReference>
<dbReference type="SUPFAM" id="SSF53697">
    <property type="entry name" value="SIS domain"/>
    <property type="match status" value="1"/>
</dbReference>
<dbReference type="Proteomes" id="UP000031971">
    <property type="component" value="Unassembled WGS sequence"/>
</dbReference>
<comment type="caution">
    <text evidence="12">The sequence shown here is derived from an EMBL/GenBank/DDBJ whole genome shotgun (WGS) entry which is preliminary data.</text>
</comment>
<evidence type="ECO:0000256" key="3">
    <source>
        <dbReference type="ARBA" id="ARBA00004496"/>
    </source>
</evidence>
<feature type="domain" description="SIS" evidence="11">
    <location>
        <begin position="36"/>
        <end position="194"/>
    </location>
</feature>
<dbReference type="UniPathway" id="UPA00041">
    <property type="reaction ID" value="UER00436"/>
</dbReference>
<keyword evidence="5 10" id="KW-0963">Cytoplasm</keyword>
<comment type="similarity">
    <text evidence="4 10">Belongs to the SIS family. GmhA subfamily.</text>
</comment>
<evidence type="ECO:0000256" key="2">
    <source>
        <dbReference type="ARBA" id="ARBA00003172"/>
    </source>
</evidence>
<dbReference type="InterPro" id="IPR001347">
    <property type="entry name" value="SIS_dom"/>
</dbReference>
<feature type="binding site" evidence="10">
    <location>
        <begin position="51"/>
        <end position="53"/>
    </location>
    <ligand>
        <name>substrate</name>
    </ligand>
</feature>
<dbReference type="GO" id="GO:2001061">
    <property type="term" value="P:D-glycero-D-manno-heptose 7-phosphate biosynthetic process"/>
    <property type="evidence" value="ECO:0007669"/>
    <property type="project" value="UniProtKB-UniPathway"/>
</dbReference>
<evidence type="ECO:0000313" key="13">
    <source>
        <dbReference type="Proteomes" id="UP000031971"/>
    </source>
</evidence>
<keyword evidence="9 10" id="KW-0119">Carbohydrate metabolism</keyword>
<comment type="cofactor">
    <cofactor evidence="10">
        <name>Zn(2+)</name>
        <dbReference type="ChEBI" id="CHEBI:29105"/>
    </cofactor>
    <text evidence="10">Binds 1 zinc ion per subunit.</text>
</comment>
<dbReference type="CDD" id="cd05006">
    <property type="entry name" value="SIS_GmhA"/>
    <property type="match status" value="1"/>
</dbReference>
<evidence type="ECO:0000256" key="5">
    <source>
        <dbReference type="ARBA" id="ARBA00022490"/>
    </source>
</evidence>
<name>A0A0C2YDQ0_PARME</name>
<dbReference type="HAMAP" id="MF_00067">
    <property type="entry name" value="GmhA"/>
    <property type="match status" value="1"/>
</dbReference>
<dbReference type="Gene3D" id="3.40.50.10490">
    <property type="entry name" value="Glucose-6-phosphate isomerase like protein, domain 1"/>
    <property type="match status" value="1"/>
</dbReference>
<feature type="binding site" evidence="10">
    <location>
        <begin position="119"/>
        <end position="121"/>
    </location>
    <ligand>
        <name>substrate</name>
    </ligand>
</feature>
<evidence type="ECO:0000259" key="11">
    <source>
        <dbReference type="PROSITE" id="PS51464"/>
    </source>
</evidence>
<comment type="miscellaneous">
    <text evidence="10">The reaction produces a racemic mixture of D-glycero-alpha-D-manno-heptose 7-phosphate and D-glycero-beta-D-manno-heptose 7-phosphate.</text>
</comment>
<comment type="function">
    <text evidence="2 10">Catalyzes the isomerization of sedoheptulose 7-phosphate in D-glycero-D-manno-heptose 7-phosphate.</text>
</comment>
<evidence type="ECO:0000256" key="10">
    <source>
        <dbReference type="HAMAP-Rule" id="MF_00067"/>
    </source>
</evidence>
<feature type="binding site" evidence="10">
    <location>
        <position position="64"/>
    </location>
    <ligand>
        <name>substrate</name>
    </ligand>
</feature>
<comment type="subunit">
    <text evidence="10">Homotetramer.</text>
</comment>
<evidence type="ECO:0000256" key="4">
    <source>
        <dbReference type="ARBA" id="ARBA00009894"/>
    </source>
</evidence>
<dbReference type="GO" id="GO:0005737">
    <property type="term" value="C:cytoplasm"/>
    <property type="evidence" value="ECO:0007669"/>
    <property type="project" value="UniProtKB-SubCell"/>
</dbReference>
<evidence type="ECO:0000313" key="12">
    <source>
        <dbReference type="EMBL" id="KIL97834.1"/>
    </source>
</evidence>
<dbReference type="EMBL" id="JXSL01000030">
    <property type="protein sequence ID" value="KIL97834.1"/>
    <property type="molecule type" value="Genomic_DNA"/>
</dbReference>
<comment type="catalytic activity">
    <reaction evidence="1 10">
        <text>2 D-sedoheptulose 7-phosphate = D-glycero-alpha-D-manno-heptose 7-phosphate + D-glycero-beta-D-manno-heptose 7-phosphate</text>
        <dbReference type="Rhea" id="RHEA:27489"/>
        <dbReference type="ChEBI" id="CHEBI:57483"/>
        <dbReference type="ChEBI" id="CHEBI:60203"/>
        <dbReference type="ChEBI" id="CHEBI:60204"/>
        <dbReference type="EC" id="5.3.1.28"/>
    </reaction>
</comment>
<reference evidence="12 13" key="1">
    <citation type="submission" date="2015-01" db="EMBL/GenBank/DDBJ databases">
        <title>Genome Sequence of Magnetospirillum magnetotacticum Strain MS-1.</title>
        <authorList>
            <person name="Marinov G.K."/>
            <person name="Smalley M.D."/>
            <person name="DeSalvo G."/>
        </authorList>
    </citation>
    <scope>NUCLEOTIDE SEQUENCE [LARGE SCALE GENOMIC DNA]</scope>
    <source>
        <strain evidence="12 13">MS-1</strain>
    </source>
</reference>
<accession>A0A0C2YDQ0</accession>
<feature type="binding site" evidence="10">
    <location>
        <position position="179"/>
    </location>
    <ligand>
        <name>Zn(2+)</name>
        <dbReference type="ChEBI" id="CHEBI:29105"/>
    </ligand>
</feature>
<dbReference type="GO" id="GO:0008968">
    <property type="term" value="F:D-sedoheptulose 7-phosphate isomerase activity"/>
    <property type="evidence" value="ECO:0007669"/>
    <property type="project" value="UniProtKB-UniRule"/>
</dbReference>
<dbReference type="GO" id="GO:0097367">
    <property type="term" value="F:carbohydrate derivative binding"/>
    <property type="evidence" value="ECO:0007669"/>
    <property type="project" value="InterPro"/>
</dbReference>
<feature type="binding site" evidence="10">
    <location>
        <begin position="93"/>
        <end position="94"/>
    </location>
    <ligand>
        <name>substrate</name>
    </ligand>
</feature>
<feature type="binding site" evidence="10">
    <location>
        <position position="60"/>
    </location>
    <ligand>
        <name>Zn(2+)</name>
        <dbReference type="ChEBI" id="CHEBI:29105"/>
    </ligand>
</feature>
<dbReference type="RefSeq" id="WP_009870440.1">
    <property type="nucleotide sequence ID" value="NZ_JXSL01000030.1"/>
</dbReference>
<comment type="subcellular location">
    <subcellularLocation>
        <location evidence="3 10">Cytoplasm</location>
    </subcellularLocation>
</comment>
<dbReference type="GO" id="GO:0008270">
    <property type="term" value="F:zinc ion binding"/>
    <property type="evidence" value="ECO:0007669"/>
    <property type="project" value="UniProtKB-UniRule"/>
</dbReference>
<feature type="binding site" evidence="10">
    <location>
        <position position="64"/>
    </location>
    <ligand>
        <name>Zn(2+)</name>
        <dbReference type="ChEBI" id="CHEBI:29105"/>
    </ligand>
</feature>
<proteinExistence type="inferred from homology"/>
<evidence type="ECO:0000256" key="8">
    <source>
        <dbReference type="ARBA" id="ARBA00023235"/>
    </source>
</evidence>
<dbReference type="InterPro" id="IPR035461">
    <property type="entry name" value="GmhA/DiaA"/>
</dbReference>
<dbReference type="GO" id="GO:0005975">
    <property type="term" value="P:carbohydrate metabolic process"/>
    <property type="evidence" value="ECO:0007669"/>
    <property type="project" value="UniProtKB-UniRule"/>
</dbReference>
<dbReference type="PANTHER" id="PTHR30390">
    <property type="entry name" value="SEDOHEPTULOSE 7-PHOSPHATE ISOMERASE / DNAA INITIATOR-ASSOCIATING FACTOR FOR REPLICATION INITIATION"/>
    <property type="match status" value="1"/>
</dbReference>
<feature type="binding site" evidence="10">
    <location>
        <position position="171"/>
    </location>
    <ligand>
        <name>Zn(2+)</name>
        <dbReference type="ChEBI" id="CHEBI:29105"/>
    </ligand>
</feature>
<comment type="pathway">
    <text evidence="10">Carbohydrate biosynthesis; D-glycero-D-manno-heptose 7-phosphate biosynthesis; D-glycero-alpha-D-manno-heptose 7-phosphate and D-glycero-beta-D-manno-heptose 7-phosphate from sedoheptulose 7-phosphate: step 1/1.</text>
</comment>
<gene>
    <name evidence="10" type="primary">gmhA</name>
    <name evidence="12" type="ORF">CCC_00895</name>
</gene>
<dbReference type="EC" id="5.3.1.28" evidence="10"/>